<keyword evidence="4 6" id="KW-1133">Transmembrane helix</keyword>
<dbReference type="Proteomes" id="UP000027586">
    <property type="component" value="Unassembled WGS sequence"/>
</dbReference>
<evidence type="ECO:0000256" key="6">
    <source>
        <dbReference type="RuleBase" id="RU363053"/>
    </source>
</evidence>
<gene>
    <name evidence="7" type="ORF">LCOR_03248.1</name>
</gene>
<proteinExistence type="inferred from homology"/>
<name>A0A068RPM6_9FUNG</name>
<dbReference type="InterPro" id="IPR007248">
    <property type="entry name" value="Mpv17_PMP22"/>
</dbReference>
<dbReference type="AlphaFoldDB" id="A0A068RPM6"/>
<dbReference type="PANTHER" id="PTHR11266:SF93">
    <property type="entry name" value="INTEGRAL MEMBRANE PROTEIN 25D9-6"/>
    <property type="match status" value="1"/>
</dbReference>
<dbReference type="EMBL" id="CBTN010000010">
    <property type="protein sequence ID" value="CDH51675.1"/>
    <property type="molecule type" value="Genomic_DNA"/>
</dbReference>
<comment type="similarity">
    <text evidence="2 6">Belongs to the peroxisomal membrane protein PXMP2/4 family.</text>
</comment>
<organism evidence="7 8">
    <name type="scientific">Lichtheimia corymbifera JMRC:FSU:9682</name>
    <dbReference type="NCBI Taxonomy" id="1263082"/>
    <lineage>
        <taxon>Eukaryota</taxon>
        <taxon>Fungi</taxon>
        <taxon>Fungi incertae sedis</taxon>
        <taxon>Mucoromycota</taxon>
        <taxon>Mucoromycotina</taxon>
        <taxon>Mucoromycetes</taxon>
        <taxon>Mucorales</taxon>
        <taxon>Lichtheimiaceae</taxon>
        <taxon>Lichtheimia</taxon>
    </lineage>
</organism>
<evidence type="ECO:0000256" key="2">
    <source>
        <dbReference type="ARBA" id="ARBA00006824"/>
    </source>
</evidence>
<keyword evidence="8" id="KW-1185">Reference proteome</keyword>
<evidence type="ECO:0000256" key="3">
    <source>
        <dbReference type="ARBA" id="ARBA00022692"/>
    </source>
</evidence>
<dbReference type="STRING" id="1263082.A0A068RPM6"/>
<evidence type="ECO:0000313" key="8">
    <source>
        <dbReference type="Proteomes" id="UP000027586"/>
    </source>
</evidence>
<keyword evidence="5 6" id="KW-0472">Membrane</keyword>
<feature type="transmembrane region" description="Helical" evidence="6">
    <location>
        <begin position="56"/>
        <end position="75"/>
    </location>
</feature>
<sequence>MSTAPASSLPSWLAWYLAQLAANPLRTKAITNSILAANQEAAAQKLSGSKSIDKRVFQMAAYGLLIAGPLNHLLYEIMGKLLAGKPAKQAKIGQLLFSNFIISPTMNSIYISVMTILAGARSFDEVKKAWKNGILSMQKVSWCVSPCSMIFAQNFIPQFAWVPFFNLTAFFVGTYLNTMIKKRRMEAAKKEGKEQ</sequence>
<evidence type="ECO:0000256" key="1">
    <source>
        <dbReference type="ARBA" id="ARBA00004141"/>
    </source>
</evidence>
<dbReference type="GO" id="GO:0005778">
    <property type="term" value="C:peroxisomal membrane"/>
    <property type="evidence" value="ECO:0007669"/>
    <property type="project" value="TreeGrafter"/>
</dbReference>
<keyword evidence="3 6" id="KW-0812">Transmembrane</keyword>
<dbReference type="OrthoDB" id="860at2759"/>
<dbReference type="PANTHER" id="PTHR11266">
    <property type="entry name" value="PEROXISOMAL MEMBRANE PROTEIN 2, PXMP2 MPV17"/>
    <property type="match status" value="1"/>
</dbReference>
<comment type="subcellular location">
    <subcellularLocation>
        <location evidence="1">Membrane</location>
        <topology evidence="1">Multi-pass membrane protein</topology>
    </subcellularLocation>
</comment>
<dbReference type="VEuPathDB" id="FungiDB:LCOR_03248.1"/>
<evidence type="ECO:0000256" key="4">
    <source>
        <dbReference type="ARBA" id="ARBA00022989"/>
    </source>
</evidence>
<feature type="transmembrane region" description="Helical" evidence="6">
    <location>
        <begin position="95"/>
        <end position="119"/>
    </location>
</feature>
<feature type="transmembrane region" description="Helical" evidence="6">
    <location>
        <begin position="162"/>
        <end position="180"/>
    </location>
</feature>
<accession>A0A068RPM6</accession>
<dbReference type="Pfam" id="PF04117">
    <property type="entry name" value="Mpv17_PMP22"/>
    <property type="match status" value="1"/>
</dbReference>
<comment type="caution">
    <text evidence="7">The sequence shown here is derived from an EMBL/GenBank/DDBJ whole genome shotgun (WGS) entry which is preliminary data.</text>
</comment>
<reference evidence="7" key="1">
    <citation type="submission" date="2013-08" db="EMBL/GenBank/DDBJ databases">
        <title>Gene expansion shapes genome architecture in the human pathogen Lichtheimia corymbifera: an evolutionary genomics analysis in the ancient terrestrial Mucorales (Mucoromycotina).</title>
        <authorList>
            <person name="Schwartze V.U."/>
            <person name="Winter S."/>
            <person name="Shelest E."/>
            <person name="Marcet-Houben M."/>
            <person name="Horn F."/>
            <person name="Wehner S."/>
            <person name="Hoffmann K."/>
            <person name="Riege K."/>
            <person name="Sammeth M."/>
            <person name="Nowrousian M."/>
            <person name="Valiante V."/>
            <person name="Linde J."/>
            <person name="Jacobsen I.D."/>
            <person name="Marz M."/>
            <person name="Brakhage A.A."/>
            <person name="Gabaldon T."/>
            <person name="Bocker S."/>
            <person name="Voigt K."/>
        </authorList>
    </citation>
    <scope>NUCLEOTIDE SEQUENCE [LARGE SCALE GENOMIC DNA]</scope>
    <source>
        <strain evidence="7">FSU 9682</strain>
    </source>
</reference>
<evidence type="ECO:0000256" key="5">
    <source>
        <dbReference type="ARBA" id="ARBA00023136"/>
    </source>
</evidence>
<protein>
    <submittedName>
        <fullName evidence="7">Integral membrane protein</fullName>
    </submittedName>
</protein>
<evidence type="ECO:0000313" key="7">
    <source>
        <dbReference type="EMBL" id="CDH51675.1"/>
    </source>
</evidence>